<gene>
    <name evidence="6" type="primary">agaS</name>
    <name evidence="6" type="ORF">A500_01005</name>
</gene>
<comment type="similarity">
    <text evidence="1">Belongs to the SIS family. AgaS subfamily.</text>
</comment>
<dbReference type="GO" id="GO:1901135">
    <property type="term" value="P:carbohydrate derivative metabolic process"/>
    <property type="evidence" value="ECO:0007669"/>
    <property type="project" value="InterPro"/>
</dbReference>
<evidence type="ECO:0000256" key="2">
    <source>
        <dbReference type="ARBA" id="ARBA00022737"/>
    </source>
</evidence>
<dbReference type="Proteomes" id="UP000013988">
    <property type="component" value="Unassembled WGS sequence"/>
</dbReference>
<dbReference type="PANTHER" id="PTHR32502">
    <property type="entry name" value="N-ACETYLGALACTOSAMINE PERMEASE II COMPONENT-RELATED"/>
    <property type="match status" value="1"/>
</dbReference>
<dbReference type="GO" id="GO:0016853">
    <property type="term" value="F:isomerase activity"/>
    <property type="evidence" value="ECO:0007669"/>
    <property type="project" value="UniProtKB-KW"/>
</dbReference>
<dbReference type="InterPro" id="IPR035464">
    <property type="entry name" value="SIS_AgaS"/>
</dbReference>
<dbReference type="GO" id="GO:0005886">
    <property type="term" value="C:plasma membrane"/>
    <property type="evidence" value="ECO:0007669"/>
    <property type="project" value="TreeGrafter"/>
</dbReference>
<dbReference type="SUPFAM" id="SSF53697">
    <property type="entry name" value="SIS domain"/>
    <property type="match status" value="1"/>
</dbReference>
<feature type="domain" description="SIS" evidence="5">
    <location>
        <begin position="58"/>
        <end position="209"/>
    </location>
</feature>
<sequence length="398" mass="44580">MMTLTDAGGIKMIFGMDKEKMKDLGAVYTVSEIRQQPMLWEETYNIVKENEEKIKSFLSRSLNENTRIVLTGAGTSDYVGDTIYTYLAKKLNLRVEAIASTDLVSNPEEFIEEDVPTILVSYARSGNSPESVGAFNLFKDNVKDISQLVITCNSEGELAKKASISDRDLCVLMPENSNDKSFAMTSSFSCMLLASLLIFDIKNLEENKKYVDIVINQGNSILDTKWADIKELTELKSERVVYLGSGALKGLCQEMALKNLELTSGKVVSVCESVLGFRHGPKSIINDETLVIFMNSNNKYTNLYDMDLIKEINSDSGNHKLAVISYEKNEELKDVCDKYIEIDGQTIPEVYTVFNYMLFGQIFGLFNSIRLGISPDNPRPDGTVNRVVKGVVIHKYNK</sequence>
<dbReference type="GO" id="GO:0097367">
    <property type="term" value="F:carbohydrate derivative binding"/>
    <property type="evidence" value="ECO:0007669"/>
    <property type="project" value="InterPro"/>
</dbReference>
<dbReference type="InterPro" id="IPR001347">
    <property type="entry name" value="SIS_dom"/>
</dbReference>
<reference evidence="6 7" key="1">
    <citation type="submission" date="2013-03" db="EMBL/GenBank/DDBJ databases">
        <title>Whole genome shotgun sequencing of Clostridium sartagoforme AAU1.</title>
        <authorList>
            <person name="Joshi C.G."/>
            <person name="Duggirala S.M."/>
            <person name="Nathani N.M."/>
            <person name="Bhatt V.D."/>
            <person name="Patel A.K."/>
            <person name="Pandya P.R."/>
            <person name="KaPatel J.A."/>
        </authorList>
    </citation>
    <scope>NUCLEOTIDE SEQUENCE [LARGE SCALE GENOMIC DNA]</scope>
    <source>
        <strain evidence="6 7">AAU1</strain>
    </source>
</reference>
<organism evidence="6 7">
    <name type="scientific">Clostridium sartagoforme AAU1</name>
    <dbReference type="NCBI Taxonomy" id="1202534"/>
    <lineage>
        <taxon>Bacteria</taxon>
        <taxon>Bacillati</taxon>
        <taxon>Bacillota</taxon>
        <taxon>Clostridia</taxon>
        <taxon>Eubacteriales</taxon>
        <taxon>Clostridiaceae</taxon>
        <taxon>Clostridium</taxon>
    </lineage>
</organism>
<dbReference type="EMBL" id="ASRV01000016">
    <property type="protein sequence ID" value="EOR28109.1"/>
    <property type="molecule type" value="Genomic_DNA"/>
</dbReference>
<comment type="caution">
    <text evidence="6">The sequence shown here is derived from an EMBL/GenBank/DDBJ whole genome shotgun (WGS) entry which is preliminary data.</text>
</comment>
<evidence type="ECO:0000313" key="6">
    <source>
        <dbReference type="EMBL" id="EOR28109.1"/>
    </source>
</evidence>
<keyword evidence="7" id="KW-1185">Reference proteome</keyword>
<evidence type="ECO:0000256" key="4">
    <source>
        <dbReference type="ARBA" id="ARBA00029292"/>
    </source>
</evidence>
<keyword evidence="6" id="KW-0413">Isomerase</keyword>
<keyword evidence="2" id="KW-0677">Repeat</keyword>
<keyword evidence="3" id="KW-0378">Hydrolase</keyword>
<evidence type="ECO:0000313" key="7">
    <source>
        <dbReference type="Proteomes" id="UP000013988"/>
    </source>
</evidence>
<dbReference type="Gene3D" id="3.40.50.10490">
    <property type="entry name" value="Glucose-6-phosphate isomerase like protein, domain 1"/>
    <property type="match status" value="2"/>
</dbReference>
<dbReference type="Pfam" id="PF01380">
    <property type="entry name" value="SIS"/>
    <property type="match status" value="2"/>
</dbReference>
<proteinExistence type="inferred from homology"/>
<evidence type="ECO:0000256" key="1">
    <source>
        <dbReference type="ARBA" id="ARBA00007748"/>
    </source>
</evidence>
<dbReference type="InterPro" id="IPR046348">
    <property type="entry name" value="SIS_dom_sf"/>
</dbReference>
<dbReference type="GO" id="GO:0016787">
    <property type="term" value="F:hydrolase activity"/>
    <property type="evidence" value="ECO:0007669"/>
    <property type="project" value="UniProtKB-KW"/>
</dbReference>
<dbReference type="CDD" id="cd05010">
    <property type="entry name" value="SIS_AgaS_like"/>
    <property type="match status" value="1"/>
</dbReference>
<dbReference type="AlphaFoldDB" id="R9CFI1"/>
<protein>
    <submittedName>
        <fullName evidence="6">Tagatose-6-phosphate ketose/aldose isomerase</fullName>
    </submittedName>
</protein>
<dbReference type="PROSITE" id="PS51464">
    <property type="entry name" value="SIS"/>
    <property type="match status" value="2"/>
</dbReference>
<comment type="catalytic activity">
    <reaction evidence="4">
        <text>D-galactosamine 6-phosphate + H2O = D-tagatopyranose 1-phosphate + NH4(+)</text>
        <dbReference type="Rhea" id="RHEA:47680"/>
        <dbReference type="ChEBI" id="CHEBI:15377"/>
        <dbReference type="ChEBI" id="CHEBI:28938"/>
        <dbReference type="ChEBI" id="CHEBI:71674"/>
        <dbReference type="ChEBI" id="CHEBI:138150"/>
    </reaction>
</comment>
<dbReference type="PANTHER" id="PTHR32502:SF3">
    <property type="entry name" value="D-GALACTOSAMINE-6-PHOSPHATE DEAMINASE AGAS-RELATED"/>
    <property type="match status" value="1"/>
</dbReference>
<dbReference type="InterPro" id="IPR035466">
    <property type="entry name" value="GlmS/AgaS_SIS"/>
</dbReference>
<name>R9CFI1_9CLOT</name>
<accession>R9CFI1</accession>
<dbReference type="GO" id="GO:0009401">
    <property type="term" value="P:phosphoenolpyruvate-dependent sugar phosphotransferase system"/>
    <property type="evidence" value="ECO:0007669"/>
    <property type="project" value="TreeGrafter"/>
</dbReference>
<dbReference type="PATRIC" id="fig|1202534.3.peg.202"/>
<feature type="domain" description="SIS" evidence="5">
    <location>
        <begin position="229"/>
        <end position="378"/>
    </location>
</feature>
<dbReference type="InterPro" id="IPR050303">
    <property type="entry name" value="GatZ_KbaZ_carbometab"/>
</dbReference>
<evidence type="ECO:0000259" key="5">
    <source>
        <dbReference type="PROSITE" id="PS51464"/>
    </source>
</evidence>
<evidence type="ECO:0000256" key="3">
    <source>
        <dbReference type="ARBA" id="ARBA00022801"/>
    </source>
</evidence>
<dbReference type="CDD" id="cd05008">
    <property type="entry name" value="SIS_GlmS_GlmD_1"/>
    <property type="match status" value="1"/>
</dbReference>